<accession>A0A6M6E303</accession>
<feature type="domain" description="PAS" evidence="4">
    <location>
        <begin position="192"/>
        <end position="237"/>
    </location>
</feature>
<dbReference type="InterPro" id="IPR010524">
    <property type="entry name" value="Sig_transdc_resp-reg_PrpR_N"/>
</dbReference>
<dbReference type="Pfam" id="PF00158">
    <property type="entry name" value="Sigma54_activat"/>
    <property type="match status" value="1"/>
</dbReference>
<evidence type="ECO:0000313" key="5">
    <source>
        <dbReference type="EMBL" id="QJX81423.1"/>
    </source>
</evidence>
<dbReference type="PROSITE" id="PS00676">
    <property type="entry name" value="SIGMA54_INTERACT_2"/>
    <property type="match status" value="1"/>
</dbReference>
<organism evidence="5 6">
    <name type="scientific">Priestia megaterium</name>
    <name type="common">Bacillus megaterium</name>
    <dbReference type="NCBI Taxonomy" id="1404"/>
    <lineage>
        <taxon>Bacteria</taxon>
        <taxon>Bacillati</taxon>
        <taxon>Bacillota</taxon>
        <taxon>Bacilli</taxon>
        <taxon>Bacillales</taxon>
        <taxon>Bacillaceae</taxon>
        <taxon>Priestia</taxon>
    </lineage>
</organism>
<dbReference type="InterPro" id="IPR025943">
    <property type="entry name" value="Sigma_54_int_dom_ATP-bd_2"/>
</dbReference>
<dbReference type="Gene3D" id="3.40.50.300">
    <property type="entry name" value="P-loop containing nucleotide triphosphate hydrolases"/>
    <property type="match status" value="1"/>
</dbReference>
<dbReference type="PROSITE" id="PS50045">
    <property type="entry name" value="SIGMA54_INTERACT_4"/>
    <property type="match status" value="1"/>
</dbReference>
<dbReference type="AlphaFoldDB" id="A0A6M6E303"/>
<dbReference type="SMART" id="SM00382">
    <property type="entry name" value="AAA"/>
    <property type="match status" value="1"/>
</dbReference>
<evidence type="ECO:0000259" key="4">
    <source>
        <dbReference type="PROSITE" id="PS50112"/>
    </source>
</evidence>
<dbReference type="GO" id="GO:0000156">
    <property type="term" value="F:phosphorelay response regulator activity"/>
    <property type="evidence" value="ECO:0007669"/>
    <property type="project" value="InterPro"/>
</dbReference>
<dbReference type="CDD" id="cd00130">
    <property type="entry name" value="PAS"/>
    <property type="match status" value="1"/>
</dbReference>
<dbReference type="SUPFAM" id="SSF55785">
    <property type="entry name" value="PYP-like sensor domain (PAS domain)"/>
    <property type="match status" value="1"/>
</dbReference>
<name>A0A6M6E303_PRIMG</name>
<dbReference type="GO" id="GO:0005524">
    <property type="term" value="F:ATP binding"/>
    <property type="evidence" value="ECO:0007669"/>
    <property type="project" value="UniProtKB-KW"/>
</dbReference>
<dbReference type="InterPro" id="IPR003593">
    <property type="entry name" value="AAA+_ATPase"/>
</dbReference>
<dbReference type="SUPFAM" id="SSF52540">
    <property type="entry name" value="P-loop containing nucleoside triphosphate hydrolases"/>
    <property type="match status" value="1"/>
</dbReference>
<dbReference type="Gene3D" id="1.10.8.60">
    <property type="match status" value="1"/>
</dbReference>
<dbReference type="Pfam" id="PF13426">
    <property type="entry name" value="PAS_9"/>
    <property type="match status" value="1"/>
</dbReference>
<dbReference type="InterPro" id="IPR025662">
    <property type="entry name" value="Sigma_54_int_dom_ATP-bd_1"/>
</dbReference>
<dbReference type="Proteomes" id="UP000501076">
    <property type="component" value="Plasmid pFDU301D"/>
</dbReference>
<dbReference type="EMBL" id="CP045276">
    <property type="protein sequence ID" value="QJX81423.1"/>
    <property type="molecule type" value="Genomic_DNA"/>
</dbReference>
<dbReference type="PROSITE" id="PS50112">
    <property type="entry name" value="PAS"/>
    <property type="match status" value="1"/>
</dbReference>
<evidence type="ECO:0000259" key="3">
    <source>
        <dbReference type="PROSITE" id="PS50045"/>
    </source>
</evidence>
<feature type="domain" description="Sigma-54 factor interaction" evidence="3">
    <location>
        <begin position="322"/>
        <end position="552"/>
    </location>
</feature>
<dbReference type="FunFam" id="3.40.50.300:FF:000006">
    <property type="entry name" value="DNA-binding transcriptional regulator NtrC"/>
    <property type="match status" value="1"/>
</dbReference>
<protein>
    <submittedName>
        <fullName evidence="5">AAA family ATPase</fullName>
    </submittedName>
</protein>
<dbReference type="Pfam" id="PF06506">
    <property type="entry name" value="PrpR_N"/>
    <property type="match status" value="1"/>
</dbReference>
<dbReference type="Pfam" id="PF25601">
    <property type="entry name" value="AAA_lid_14"/>
    <property type="match status" value="1"/>
</dbReference>
<gene>
    <name evidence="5" type="ORF">FDZ14_35115</name>
</gene>
<dbReference type="GO" id="GO:0006355">
    <property type="term" value="P:regulation of DNA-templated transcription"/>
    <property type="evidence" value="ECO:0007669"/>
    <property type="project" value="InterPro"/>
</dbReference>
<dbReference type="Gene3D" id="3.30.450.20">
    <property type="entry name" value="PAS domain"/>
    <property type="match status" value="1"/>
</dbReference>
<dbReference type="PROSITE" id="PS00675">
    <property type="entry name" value="SIGMA54_INTERACT_1"/>
    <property type="match status" value="1"/>
</dbReference>
<geneLocation type="plasmid" evidence="6">
    <name>pfdu301d</name>
</geneLocation>
<dbReference type="InterPro" id="IPR035965">
    <property type="entry name" value="PAS-like_dom_sf"/>
</dbReference>
<dbReference type="Gene3D" id="3.40.50.10660">
    <property type="entry name" value="PrpR receptor domain-like"/>
    <property type="match status" value="1"/>
</dbReference>
<keyword evidence="1" id="KW-0547">Nucleotide-binding</keyword>
<reference evidence="5 6" key="1">
    <citation type="submission" date="2019-10" db="EMBL/GenBank/DDBJ databases">
        <title>Complete genome sequences for adaption low water activity.</title>
        <authorList>
            <person name="Zhao L."/>
            <person name="Zhong J."/>
        </authorList>
    </citation>
    <scope>NUCLEOTIDE SEQUENCE [LARGE SCALE GENOMIC DNA]</scope>
    <source>
        <strain evidence="5 6">FDU301</strain>
        <plasmid evidence="6">pfdu301d</plasmid>
    </source>
</reference>
<dbReference type="CDD" id="cd00009">
    <property type="entry name" value="AAA"/>
    <property type="match status" value="1"/>
</dbReference>
<keyword evidence="5" id="KW-0614">Plasmid</keyword>
<evidence type="ECO:0000256" key="1">
    <source>
        <dbReference type="ARBA" id="ARBA00022741"/>
    </source>
</evidence>
<keyword evidence="2" id="KW-0067">ATP-binding</keyword>
<dbReference type="GO" id="GO:0003677">
    <property type="term" value="F:DNA binding"/>
    <property type="evidence" value="ECO:0007669"/>
    <property type="project" value="InterPro"/>
</dbReference>
<dbReference type="Gene3D" id="3.40.50.2300">
    <property type="match status" value="1"/>
</dbReference>
<dbReference type="InterPro" id="IPR027417">
    <property type="entry name" value="P-loop_NTPase"/>
</dbReference>
<dbReference type="SMART" id="SM00091">
    <property type="entry name" value="PAS"/>
    <property type="match status" value="1"/>
</dbReference>
<dbReference type="InterPro" id="IPR000014">
    <property type="entry name" value="PAS"/>
</dbReference>
<dbReference type="InterPro" id="IPR058031">
    <property type="entry name" value="AAA_lid_NorR"/>
</dbReference>
<dbReference type="InterPro" id="IPR002078">
    <property type="entry name" value="Sigma_54_int"/>
</dbReference>
<sequence>MRVEDILIIAPYSELAKDAVQLRKKTDFKFSLILSESEIPYQQQVNPSTRVVISRGGTAKSLRELLELPVVDVPVTPSDILQAISAVTKCGHKKIAVITPTNILSQTNHTLELSDEVQLIFETDVGGQIADTVKRLIQNEKVEAIIGDRVATQIALQHQVHGHLLKSGEESLLMALETATNVLRAQTRERAQIKEMQSILNVINDGVLTIDPNGIIKVNNNSAKRIFNFAEEDIVGKKYSDCFEDPRLLKVIEEKKEERNLLHTTPNGKKIVVNQIPIYIDSVFQGSVGIYQEISKIQNLELNIRKRLSDRGLIAKNTFDDFVTMNSQMKKVISEARLYAKSEGTVLIYGETGTGKELFAQSIHNASKRQKGPFVSVNCAALNENLLESELFGYVEGAFTGALKGGKSGLFELAHGGSLFLDEIGEISPQFQAKLLRVLQEKEVRRIGADRIIPIDVRIICATNKSLYDLVEDGNFREDLYYRLSTLELDLIPLRYRKEDIIPLSVSFLKTEMEREKRNLSWGDTDVFFPLLNHEWLGNARELQNAIHRLIICTQEEKLTQDHVSQLMEYINKRKRTTNTLKVEISTDIREMETEIWRKLLDVYNGDKESLCQTYNISKTTLWRKLNPQKN</sequence>
<dbReference type="PANTHER" id="PTHR32071">
    <property type="entry name" value="TRANSCRIPTIONAL REGULATORY PROTEIN"/>
    <property type="match status" value="1"/>
</dbReference>
<dbReference type="SUPFAM" id="SSF159800">
    <property type="entry name" value="PrpR receptor domain-like"/>
    <property type="match status" value="1"/>
</dbReference>
<proteinExistence type="predicted"/>
<evidence type="ECO:0000256" key="2">
    <source>
        <dbReference type="ARBA" id="ARBA00022840"/>
    </source>
</evidence>
<evidence type="ECO:0000313" key="6">
    <source>
        <dbReference type="Proteomes" id="UP000501076"/>
    </source>
</evidence>